<gene>
    <name evidence="1" type="ORF">RSSL_00259</name>
</gene>
<accession>J7SI90</accession>
<name>J7SI90_STRSL</name>
<organism evidence="1 2">
    <name type="scientific">Streptococcus salivarius K12</name>
    <dbReference type="NCBI Taxonomy" id="1200793"/>
    <lineage>
        <taxon>Bacteria</taxon>
        <taxon>Bacillati</taxon>
        <taxon>Bacillota</taxon>
        <taxon>Bacilli</taxon>
        <taxon>Lactobacillales</taxon>
        <taxon>Streptococcaceae</taxon>
        <taxon>Streptococcus</taxon>
    </lineage>
</organism>
<keyword evidence="2" id="KW-1185">Reference proteome</keyword>
<dbReference type="PATRIC" id="fig|1200793.3.peg.286"/>
<evidence type="ECO:0000313" key="1">
    <source>
        <dbReference type="EMBL" id="EJO16387.1"/>
    </source>
</evidence>
<proteinExistence type="predicted"/>
<protein>
    <submittedName>
        <fullName evidence="1">Uncharacterized protein</fullName>
    </submittedName>
</protein>
<sequence>MVFCHCKEKMMLENIKAYLSKQGVKYIKPEKAGQHQEEMEVLKALGQAARKDMQTLAKLLEERLAPFKMDRVSNWANQAQICRPHFWCYYRAPEDSLDDVAMAIRLYGQPEKWGISVEVSFVERKKSDTTLAKQHKVLDLPIAPSLYYFAQEDGVSHRVEGTEANRQMLKAAVRDGRVRKVLVKYDVVVTTSKTKEELVEELADGFDKLKPYFEKANKN</sequence>
<dbReference type="Proteomes" id="UP000006983">
    <property type="component" value="Unassembled WGS sequence"/>
</dbReference>
<reference evidence="1 2" key="1">
    <citation type="journal article" date="2012" name="J. Bacteriol.">
        <title>Genome Sequence of the Lantibiotic Bacteriocin Producer Streptococcus salivarius Strain K12.</title>
        <authorList>
            <person name="Barretto C."/>
            <person name="Alvarez-Martin P."/>
            <person name="Foata F."/>
            <person name="Renault P."/>
            <person name="Berger B."/>
        </authorList>
    </citation>
    <scope>NUCLEOTIDE SEQUENCE [LARGE SCALE GENOMIC DNA]</scope>
    <source>
        <strain evidence="1 2">K12</strain>
    </source>
</reference>
<dbReference type="EMBL" id="ALIF01000001">
    <property type="protein sequence ID" value="EJO16387.1"/>
    <property type="molecule type" value="Genomic_DNA"/>
</dbReference>
<comment type="caution">
    <text evidence="1">The sequence shown here is derived from an EMBL/GenBank/DDBJ whole genome shotgun (WGS) entry which is preliminary data.</text>
</comment>
<evidence type="ECO:0000313" key="2">
    <source>
        <dbReference type="Proteomes" id="UP000006983"/>
    </source>
</evidence>
<dbReference type="AlphaFoldDB" id="J7SI90"/>